<organism evidence="1">
    <name type="scientific">Anopheles marajoara</name>
    <dbReference type="NCBI Taxonomy" id="58244"/>
    <lineage>
        <taxon>Eukaryota</taxon>
        <taxon>Metazoa</taxon>
        <taxon>Ecdysozoa</taxon>
        <taxon>Arthropoda</taxon>
        <taxon>Hexapoda</taxon>
        <taxon>Insecta</taxon>
        <taxon>Pterygota</taxon>
        <taxon>Neoptera</taxon>
        <taxon>Endopterygota</taxon>
        <taxon>Diptera</taxon>
        <taxon>Nematocera</taxon>
        <taxon>Culicoidea</taxon>
        <taxon>Culicidae</taxon>
        <taxon>Anophelinae</taxon>
        <taxon>Anopheles</taxon>
    </lineage>
</organism>
<protein>
    <submittedName>
        <fullName evidence="1">Putative secreted protein</fullName>
    </submittedName>
</protein>
<accession>A0A2M4C8I2</accession>
<proteinExistence type="predicted"/>
<sequence>MSGRSPPSPSTSGSSGLLMAPTLGVLSLSLCSAKCPALGPFLYRLEVAIITIYTLRYALKRQEVFGMWPRLDHAASSTGSSSALFLLLQIPLRLEASVPLLCCFPTSRVSYEVEGIS</sequence>
<name>A0A2M4C8I2_9DIPT</name>
<reference evidence="1" key="1">
    <citation type="submission" date="2018-01" db="EMBL/GenBank/DDBJ databases">
        <title>An insight into the sialome of Amazonian anophelines.</title>
        <authorList>
            <person name="Ribeiro J.M."/>
            <person name="Scarpassa V."/>
            <person name="Calvo E."/>
        </authorList>
    </citation>
    <scope>NUCLEOTIDE SEQUENCE</scope>
    <source>
        <tissue evidence="1">Salivary glands</tissue>
    </source>
</reference>
<dbReference type="EMBL" id="GGFJ01012137">
    <property type="protein sequence ID" value="MBW61278.1"/>
    <property type="molecule type" value="Transcribed_RNA"/>
</dbReference>
<evidence type="ECO:0000313" key="1">
    <source>
        <dbReference type="EMBL" id="MBW61278.1"/>
    </source>
</evidence>
<dbReference type="AlphaFoldDB" id="A0A2M4C8I2"/>